<feature type="compositionally biased region" description="Basic and acidic residues" evidence="1">
    <location>
        <begin position="61"/>
        <end position="78"/>
    </location>
</feature>
<feature type="non-terminal residue" evidence="2">
    <location>
        <position position="139"/>
    </location>
</feature>
<gene>
    <name evidence="2" type="ORF">AVDCRST_MAG45-1141</name>
</gene>
<accession>A0A6J4SNN2</accession>
<protein>
    <submittedName>
        <fullName evidence="2">Uncharacterized protein</fullName>
    </submittedName>
</protein>
<evidence type="ECO:0000313" key="2">
    <source>
        <dbReference type="EMBL" id="CAA9498547.1"/>
    </source>
</evidence>
<evidence type="ECO:0000256" key="1">
    <source>
        <dbReference type="SAM" id="MobiDB-lite"/>
    </source>
</evidence>
<proteinExistence type="predicted"/>
<feature type="compositionally biased region" description="Basic and acidic residues" evidence="1">
    <location>
        <begin position="127"/>
        <end position="139"/>
    </location>
</feature>
<feature type="compositionally biased region" description="Basic residues" evidence="1">
    <location>
        <begin position="89"/>
        <end position="104"/>
    </location>
</feature>
<sequence length="139" mass="15586">GEELAGGRLRGRPREDQGVRRGGPGAPRDPHRPQGRAQGRVPRSRGAADVRRGLHAPLAVARDRGSRGRHRPVEDAPRRAGLPLVGTGLRRRRDHHRDRARRRPGGPQEGDLHLRVARPQRPRRRDRARDLDHDGPGRL</sequence>
<feature type="region of interest" description="Disordered" evidence="1">
    <location>
        <begin position="1"/>
        <end position="139"/>
    </location>
</feature>
<feature type="compositionally biased region" description="Basic residues" evidence="1">
    <location>
        <begin position="115"/>
        <end position="126"/>
    </location>
</feature>
<name>A0A6J4SNN2_9ACTN</name>
<dbReference type="AlphaFoldDB" id="A0A6J4SNN2"/>
<feature type="non-terminal residue" evidence="2">
    <location>
        <position position="1"/>
    </location>
</feature>
<organism evidence="2">
    <name type="scientific">uncultured Solirubrobacterales bacterium</name>
    <dbReference type="NCBI Taxonomy" id="768556"/>
    <lineage>
        <taxon>Bacteria</taxon>
        <taxon>Bacillati</taxon>
        <taxon>Actinomycetota</taxon>
        <taxon>Thermoleophilia</taxon>
        <taxon>Solirubrobacterales</taxon>
        <taxon>environmental samples</taxon>
    </lineage>
</organism>
<dbReference type="EMBL" id="CADCVU010000097">
    <property type="protein sequence ID" value="CAA9498547.1"/>
    <property type="molecule type" value="Genomic_DNA"/>
</dbReference>
<reference evidence="2" key="1">
    <citation type="submission" date="2020-02" db="EMBL/GenBank/DDBJ databases">
        <authorList>
            <person name="Meier V. D."/>
        </authorList>
    </citation>
    <scope>NUCLEOTIDE SEQUENCE</scope>
    <source>
        <strain evidence="2">AVDCRST_MAG45</strain>
    </source>
</reference>